<feature type="domain" description="Thioredoxin" evidence="3">
    <location>
        <begin position="9"/>
        <end position="218"/>
    </location>
</feature>
<dbReference type="EMBL" id="LBVC01000053">
    <property type="protein sequence ID" value="KKQ76979.1"/>
    <property type="molecule type" value="Genomic_DNA"/>
</dbReference>
<dbReference type="CDD" id="cd02972">
    <property type="entry name" value="DsbA_family"/>
    <property type="match status" value="1"/>
</dbReference>
<keyword evidence="2" id="KW-0472">Membrane</keyword>
<dbReference type="SUPFAM" id="SSF52833">
    <property type="entry name" value="Thioredoxin-like"/>
    <property type="match status" value="1"/>
</dbReference>
<evidence type="ECO:0000256" key="1">
    <source>
        <dbReference type="ARBA" id="ARBA00005791"/>
    </source>
</evidence>
<evidence type="ECO:0000256" key="2">
    <source>
        <dbReference type="SAM" id="Phobius"/>
    </source>
</evidence>
<dbReference type="InterPro" id="IPR012336">
    <property type="entry name" value="Thioredoxin-like_fold"/>
</dbReference>
<dbReference type="Gene3D" id="3.40.30.10">
    <property type="entry name" value="Glutaredoxin"/>
    <property type="match status" value="1"/>
</dbReference>
<reference evidence="4 5" key="1">
    <citation type="journal article" date="2015" name="Nature">
        <title>rRNA introns, odd ribosomes, and small enigmatic genomes across a large radiation of phyla.</title>
        <authorList>
            <person name="Brown C.T."/>
            <person name="Hug L.A."/>
            <person name="Thomas B.C."/>
            <person name="Sharon I."/>
            <person name="Castelle C.J."/>
            <person name="Singh A."/>
            <person name="Wilkins M.J."/>
            <person name="Williams K.H."/>
            <person name="Banfield J.F."/>
        </authorList>
    </citation>
    <scope>NUCLEOTIDE SEQUENCE [LARGE SCALE GENOMIC DNA]</scope>
</reference>
<accession>A0A0G0MTG1</accession>
<dbReference type="PROSITE" id="PS51352">
    <property type="entry name" value="THIOREDOXIN_2"/>
    <property type="match status" value="1"/>
</dbReference>
<gene>
    <name evidence="4" type="ORF">US99_C0053G0008</name>
</gene>
<evidence type="ECO:0000259" key="3">
    <source>
        <dbReference type="PROSITE" id="PS51352"/>
    </source>
</evidence>
<dbReference type="Pfam" id="PF13462">
    <property type="entry name" value="Thioredoxin_4"/>
    <property type="match status" value="1"/>
</dbReference>
<proteinExistence type="inferred from homology"/>
<keyword evidence="2" id="KW-0812">Transmembrane</keyword>
<comment type="caution">
    <text evidence="4">The sequence shown here is derived from an EMBL/GenBank/DDBJ whole genome shotgun (WGS) entry which is preliminary data.</text>
</comment>
<name>A0A0G0MTG1_9BACT</name>
<feature type="transmembrane region" description="Helical" evidence="2">
    <location>
        <begin position="12"/>
        <end position="31"/>
    </location>
</feature>
<dbReference type="InterPro" id="IPR013766">
    <property type="entry name" value="Thioredoxin_domain"/>
</dbReference>
<dbReference type="PANTHER" id="PTHR13887:SF55">
    <property type="entry name" value="SLR0313 PROTEIN"/>
    <property type="match status" value="1"/>
</dbReference>
<dbReference type="PANTHER" id="PTHR13887">
    <property type="entry name" value="GLUTATHIONE S-TRANSFERASE KAPPA"/>
    <property type="match status" value="1"/>
</dbReference>
<sequence>MLQNLSSETKILGGVLIFSLVLIMGAVFLLGQGGNSKDVKGEKAYNIDYSKGQKIGSDSAKVKLVEFSDLQCPACKAAEPEVKQVLAKYKNDLQFIYRHFPLPQHKNGRAAATLAEAAGEKNKFWEMHNKLFDSQENWSVLPDPTSYFLDLAGILDLDKDQVKKALVDRPYEGKINEDVAEGQSLGVNSTPTFFVNGKKLKLQSFADLDTAIADELKK</sequence>
<organism evidence="4 5">
    <name type="scientific">Candidatus Daviesbacteria bacterium GW2011_GWF2_38_6</name>
    <dbReference type="NCBI Taxonomy" id="1618432"/>
    <lineage>
        <taxon>Bacteria</taxon>
        <taxon>Candidatus Daviesiibacteriota</taxon>
    </lineage>
</organism>
<dbReference type="AlphaFoldDB" id="A0A0G0MTG1"/>
<dbReference type="InterPro" id="IPR036249">
    <property type="entry name" value="Thioredoxin-like_sf"/>
</dbReference>
<protein>
    <submittedName>
        <fullName evidence="4">Na+/H+ antiporter, NhaA family protein, nonfunctional</fullName>
    </submittedName>
</protein>
<evidence type="ECO:0000313" key="5">
    <source>
        <dbReference type="Proteomes" id="UP000034324"/>
    </source>
</evidence>
<evidence type="ECO:0000313" key="4">
    <source>
        <dbReference type="EMBL" id="KKQ76979.1"/>
    </source>
</evidence>
<comment type="similarity">
    <text evidence="1">Belongs to the thioredoxin family. DsbA subfamily.</text>
</comment>
<dbReference type="Proteomes" id="UP000034324">
    <property type="component" value="Unassembled WGS sequence"/>
</dbReference>
<keyword evidence="2" id="KW-1133">Transmembrane helix</keyword>